<organism evidence="2 3">
    <name type="scientific">Chitinophaga cymbidii</name>
    <dbReference type="NCBI Taxonomy" id="1096750"/>
    <lineage>
        <taxon>Bacteria</taxon>
        <taxon>Pseudomonadati</taxon>
        <taxon>Bacteroidota</taxon>
        <taxon>Chitinophagia</taxon>
        <taxon>Chitinophagales</taxon>
        <taxon>Chitinophagaceae</taxon>
        <taxon>Chitinophaga</taxon>
    </lineage>
</organism>
<protein>
    <submittedName>
        <fullName evidence="2">Uncharacterized protein</fullName>
    </submittedName>
</protein>
<keyword evidence="3" id="KW-1185">Reference proteome</keyword>
<sequence>MKSVLVLLLSPLLFPSHGIAQLLSSSGADTWVATDGAGRSLVTETQHGNIRRNRYVGIFYFIWHGAHGYDQHTTVAPPDEGVMPKLPTDTASPYDNSKILAAHPQHPQYGPHLAWHYWAEPYFGYYLPDDEWIIRKHAQMLSDAGVDVIILDVTNAYIYLPQVSKLAIIYQEMRREGKSTPSLAFIVNTSPEKTVQRLYDSLYKPRRFQDLWFYWKGKPLLLCPNEAATAETRAFFTIRRSWAWSKDQEWFGDGKDKWTWVDHTPQAYGWHESKDKPEQISVAMAEHPVFNIGRSFHDGKQPDEQRSAEGLYFAEQWKRALEVDPEFVFVTGWNEWIAMRFNGSGPKEFIGKPRKAGETFFVDLYNAEYSRDAEPVKGAFRDNYYYQLVNNIRKFKGARSLPVAKQEYVVRMDGRFADWQPVMPVFKDDAGDTFHRNHPGWGRIKAYVNNTGRNDIVTAKVAAEKEYISFYVRTAEPLTQPDSSWMQLYIGIKDSWQPHWEGFRFLLGRSRRKGKVSLERCKGGWSWEQVAYIPYRTQANELELRIPKKMLDITGSAFTLDFKWVDNAPADGDPLHWLDKGDAAPNARFRYRFIKE</sequence>
<dbReference type="EMBL" id="BKAU01000001">
    <property type="protein sequence ID" value="GEP94768.1"/>
    <property type="molecule type" value="Genomic_DNA"/>
</dbReference>
<evidence type="ECO:0000313" key="3">
    <source>
        <dbReference type="Proteomes" id="UP000321436"/>
    </source>
</evidence>
<dbReference type="AlphaFoldDB" id="A0A512RGH2"/>
<dbReference type="Proteomes" id="UP000321436">
    <property type="component" value="Unassembled WGS sequence"/>
</dbReference>
<evidence type="ECO:0000313" key="2">
    <source>
        <dbReference type="EMBL" id="GEP94768.1"/>
    </source>
</evidence>
<evidence type="ECO:0000256" key="1">
    <source>
        <dbReference type="SAM" id="SignalP"/>
    </source>
</evidence>
<dbReference type="OrthoDB" id="9813735at2"/>
<keyword evidence="1" id="KW-0732">Signal</keyword>
<proteinExistence type="predicted"/>
<comment type="caution">
    <text evidence="2">The sequence shown here is derived from an EMBL/GenBank/DDBJ whole genome shotgun (WGS) entry which is preliminary data.</text>
</comment>
<reference evidence="2 3" key="1">
    <citation type="submission" date="2019-07" db="EMBL/GenBank/DDBJ databases">
        <title>Whole genome shotgun sequence of Chitinophaga cymbidii NBRC 109752.</title>
        <authorList>
            <person name="Hosoyama A."/>
            <person name="Uohara A."/>
            <person name="Ohji S."/>
            <person name="Ichikawa N."/>
        </authorList>
    </citation>
    <scope>NUCLEOTIDE SEQUENCE [LARGE SCALE GENOMIC DNA]</scope>
    <source>
        <strain evidence="2 3">NBRC 109752</strain>
    </source>
</reference>
<feature type="chain" id="PRO_5021837915" evidence="1">
    <location>
        <begin position="21"/>
        <end position="596"/>
    </location>
</feature>
<accession>A0A512RGH2</accession>
<feature type="signal peptide" evidence="1">
    <location>
        <begin position="1"/>
        <end position="20"/>
    </location>
</feature>
<gene>
    <name evidence="2" type="ORF">CCY01nite_10280</name>
</gene>
<dbReference type="RefSeq" id="WP_146858444.1">
    <property type="nucleotide sequence ID" value="NZ_BKAU01000001.1"/>
</dbReference>
<dbReference type="Gene3D" id="3.20.20.80">
    <property type="entry name" value="Glycosidases"/>
    <property type="match status" value="1"/>
</dbReference>
<name>A0A512RGH2_9BACT</name>